<accession>A0A1K0IBM1</accession>
<sequence length="117" mass="12712">MAWKCALASAAGWPAKAVTDARARVETSSSFFILRSPRCVEWAYIAVNELAPNLFPHMPVIFCTAGLRNTTSDMPAATGRTYRKLLKPCSPLPGVAYEVSLVLDARTQQNTSSLHGN</sequence>
<evidence type="ECO:0000313" key="1">
    <source>
        <dbReference type="EMBL" id="SCU74685.1"/>
    </source>
</evidence>
<reference evidence="1" key="1">
    <citation type="submission" date="2016-09" db="EMBL/GenBank/DDBJ databases">
        <authorList>
            <person name="Capua I."/>
            <person name="De Benedictis P."/>
            <person name="Joannis T."/>
            <person name="Lombin L.H."/>
            <person name="Cattoli G."/>
        </authorList>
    </citation>
    <scope>NUCLEOTIDE SEQUENCE</scope>
    <source>
        <strain evidence="1">B9</strain>
    </source>
</reference>
<protein>
    <submittedName>
        <fullName evidence="1">Uncharacterized protein</fullName>
    </submittedName>
</protein>
<organism evidence="1">
    <name type="scientific">Cupriavidus necator</name>
    <name type="common">Alcaligenes eutrophus</name>
    <name type="synonym">Ralstonia eutropha</name>
    <dbReference type="NCBI Taxonomy" id="106590"/>
    <lineage>
        <taxon>Bacteria</taxon>
        <taxon>Pseudomonadati</taxon>
        <taxon>Pseudomonadota</taxon>
        <taxon>Betaproteobacteria</taxon>
        <taxon>Burkholderiales</taxon>
        <taxon>Burkholderiaceae</taxon>
        <taxon>Cupriavidus</taxon>
    </lineage>
</organism>
<name>A0A1K0IBM1_CUPNE</name>
<proteinExistence type="predicted"/>
<gene>
    <name evidence="1" type="ORF">CNECB9_1950025</name>
</gene>
<dbReference type="AlphaFoldDB" id="A0A1K0IBM1"/>
<dbReference type="EMBL" id="FMSH01000107">
    <property type="protein sequence ID" value="SCU74685.1"/>
    <property type="molecule type" value="Genomic_DNA"/>
</dbReference>